<feature type="transmembrane region" description="Helical" evidence="6">
    <location>
        <begin position="92"/>
        <end position="117"/>
    </location>
</feature>
<gene>
    <name evidence="8" type="ORF">T458_25325</name>
</gene>
<evidence type="ECO:0000256" key="4">
    <source>
        <dbReference type="ARBA" id="ARBA00022989"/>
    </source>
</evidence>
<comment type="subcellular location">
    <subcellularLocation>
        <location evidence="1">Cell membrane</location>
        <topology evidence="1">Multi-pass membrane protein</topology>
    </subcellularLocation>
</comment>
<organism evidence="8 9">
    <name type="scientific">Brevibacillus panacihumi W25</name>
    <dbReference type="NCBI Taxonomy" id="1408254"/>
    <lineage>
        <taxon>Bacteria</taxon>
        <taxon>Bacillati</taxon>
        <taxon>Bacillota</taxon>
        <taxon>Bacilli</taxon>
        <taxon>Bacillales</taxon>
        <taxon>Paenibacillaceae</taxon>
        <taxon>Brevibacillus</taxon>
    </lineage>
</organism>
<evidence type="ECO:0000259" key="7">
    <source>
        <dbReference type="Pfam" id="PF00482"/>
    </source>
</evidence>
<dbReference type="Pfam" id="PF00482">
    <property type="entry name" value="T2SSF"/>
    <property type="match status" value="1"/>
</dbReference>
<keyword evidence="5 6" id="KW-0472">Membrane</keyword>
<dbReference type="EMBL" id="AYJU01000018">
    <property type="protein sequence ID" value="EST51711.1"/>
    <property type="molecule type" value="Genomic_DNA"/>
</dbReference>
<evidence type="ECO:0000256" key="6">
    <source>
        <dbReference type="SAM" id="Phobius"/>
    </source>
</evidence>
<evidence type="ECO:0000256" key="3">
    <source>
        <dbReference type="ARBA" id="ARBA00022692"/>
    </source>
</evidence>
<evidence type="ECO:0000256" key="5">
    <source>
        <dbReference type="ARBA" id="ARBA00023136"/>
    </source>
</evidence>
<reference evidence="8 9" key="1">
    <citation type="journal article" date="2014" name="Genome Announc.">
        <title>Draft Genome Sequence of Brevibacillus panacihumi Strain W25, a Halotolerant Hydrocarbon-Degrading Bacterium.</title>
        <authorList>
            <person name="Wang X."/>
            <person name="Jin D."/>
            <person name="Zhou L."/>
            <person name="Wu L."/>
            <person name="An W."/>
            <person name="Chen Y."/>
            <person name="Zhao L."/>
        </authorList>
    </citation>
    <scope>NUCLEOTIDE SEQUENCE [LARGE SCALE GENOMIC DNA]</scope>
    <source>
        <strain evidence="8 9">W25</strain>
    </source>
</reference>
<dbReference type="AlphaFoldDB" id="V6LZ12"/>
<dbReference type="PATRIC" id="fig|1408254.3.peg.4954"/>
<dbReference type="Proteomes" id="UP000017973">
    <property type="component" value="Unassembled WGS sequence"/>
</dbReference>
<keyword evidence="4 6" id="KW-1133">Transmembrane helix</keyword>
<dbReference type="RefSeq" id="WP_023558864.1">
    <property type="nucleotide sequence ID" value="NZ_KI629786.1"/>
</dbReference>
<evidence type="ECO:0000313" key="9">
    <source>
        <dbReference type="Proteomes" id="UP000017973"/>
    </source>
</evidence>
<comment type="caution">
    <text evidence="8">The sequence shown here is derived from an EMBL/GenBank/DDBJ whole genome shotgun (WGS) entry which is preliminary data.</text>
</comment>
<dbReference type="HOGENOM" id="CLU_914218_0_0_9"/>
<feature type="domain" description="Type II secretion system protein GspF" evidence="7">
    <location>
        <begin position="167"/>
        <end position="289"/>
    </location>
</feature>
<dbReference type="PANTHER" id="PTHR35007">
    <property type="entry name" value="INTEGRAL MEMBRANE PROTEIN-RELATED"/>
    <property type="match status" value="1"/>
</dbReference>
<evidence type="ECO:0000313" key="8">
    <source>
        <dbReference type="EMBL" id="EST51711.1"/>
    </source>
</evidence>
<accession>V6LZ12</accession>
<keyword evidence="3 6" id="KW-0812">Transmembrane</keyword>
<dbReference type="STRING" id="1408254.T458_25325"/>
<feature type="transmembrane region" description="Helical" evidence="6">
    <location>
        <begin position="272"/>
        <end position="296"/>
    </location>
</feature>
<evidence type="ECO:0000256" key="1">
    <source>
        <dbReference type="ARBA" id="ARBA00004651"/>
    </source>
</evidence>
<dbReference type="OrthoDB" id="2476075at2"/>
<feature type="transmembrane region" description="Helical" evidence="6">
    <location>
        <begin position="123"/>
        <end position="145"/>
    </location>
</feature>
<dbReference type="GO" id="GO:0005886">
    <property type="term" value="C:plasma membrane"/>
    <property type="evidence" value="ECO:0007669"/>
    <property type="project" value="UniProtKB-SubCell"/>
</dbReference>
<name>V6LZ12_9BACL</name>
<dbReference type="InterPro" id="IPR018076">
    <property type="entry name" value="T2SS_GspF_dom"/>
</dbReference>
<dbReference type="PANTHER" id="PTHR35007:SF2">
    <property type="entry name" value="PILUS ASSEMBLE PROTEIN"/>
    <property type="match status" value="1"/>
</dbReference>
<keyword evidence="2" id="KW-1003">Cell membrane</keyword>
<proteinExistence type="predicted"/>
<evidence type="ECO:0000256" key="2">
    <source>
        <dbReference type="ARBA" id="ARBA00022475"/>
    </source>
</evidence>
<protein>
    <submittedName>
        <fullName evidence="8">Flp pilus assembly protein TadC</fullName>
    </submittedName>
</protein>
<sequence>MLILCIMAAAAVFCFGLPACLERVRVSSQSDSLMDRIDQELDQTFERGKSRLRLVRILEKNERLMQRACEWTGVDRKKTEQMLLRLRWRVSLVEIVLFRGVAMVLIASSLLRLLVAIYTGQSLGMAVGMPLLISLLLYLFPTLLLESGDKRAKAKIQSQVPVFFSIVQSLVEAGMPLQAAVKQTAKRFDALLGHEMARLEMEEKRFGNWRKALEEMAYRWEVDALSTIAMEMNEAIRKGVSISNMLAVQVEEQLRLQEDEASAHMNRLNIRLLPFVIVLMGLPLLFLVMGPVMMGISQQM</sequence>
<dbReference type="eggNOG" id="COG2064">
    <property type="taxonomic scope" value="Bacteria"/>
</dbReference>
<keyword evidence="9" id="KW-1185">Reference proteome</keyword>